<dbReference type="Gene3D" id="3.40.50.12780">
    <property type="entry name" value="N-terminal domain of ligase-like"/>
    <property type="match status" value="1"/>
</dbReference>
<name>A0ABU6JJ27_9BURK</name>
<dbReference type="InterPro" id="IPR000873">
    <property type="entry name" value="AMP-dep_synth/lig_dom"/>
</dbReference>
<gene>
    <name evidence="3" type="ORF">RY831_30485</name>
</gene>
<dbReference type="InterPro" id="IPR042099">
    <property type="entry name" value="ANL_N_sf"/>
</dbReference>
<feature type="domain" description="AMP-binding enzyme C-terminal" evidence="2">
    <location>
        <begin position="420"/>
        <end position="494"/>
    </location>
</feature>
<sequence length="512" mass="55860">MYPIDFFYRSARLRPQAVAISSSDEQVRYGTLLERVQALAAAFQALDPAEQSRVGICASNSVEHIVALLAVLASGKIWVPLNPRNSSVELNRTLEVTRPSIVVVEDKYRVGLQLQDVPSVISTCPDEGGGTLAALISRHAGCTPAPITCGMDAVQAIKFTGGSTGIPKGVMQPYRAWKATLINQIHAYRFNEQDRYLLASPVTHGASTYILPILAQGGCHVLPDDTYPQSILRSLREDGITTSFMPPTLIYMLMAAGEEGRNEGEYARLNFPALRHLVYGGAPMPPEKIRAAQRFFGPVLATTYGQTEAPQIVTFISAEELAQEDNVGSVGRMALTADMAIMDPEGRLLPSGEVGEIVVRGDLVMAGYWNMPDKTAETIIDGWLHTGDRGFLDARGYLYLRDRLREVIITGGFNVYPIDVEDVLTRHPAVHESAVFGVDDDKWGEAVHAAVQLKPGCQVNAAELIMFAKEELGSVKAPKHVHFYESLPRSPVGKVQKDAVKRDVLDQAAAQH</sequence>
<keyword evidence="4" id="KW-1185">Reference proteome</keyword>
<dbReference type="Pfam" id="PF13193">
    <property type="entry name" value="AMP-binding_C"/>
    <property type="match status" value="1"/>
</dbReference>
<proteinExistence type="predicted"/>
<evidence type="ECO:0000313" key="4">
    <source>
        <dbReference type="Proteomes" id="UP001352263"/>
    </source>
</evidence>
<dbReference type="SUPFAM" id="SSF56801">
    <property type="entry name" value="Acetyl-CoA synthetase-like"/>
    <property type="match status" value="1"/>
</dbReference>
<reference evidence="3 4" key="1">
    <citation type="submission" date="2023-10" db="EMBL/GenBank/DDBJ databases">
        <title>Noviherbaspirillum sp. CPCC 100848 genome assembly.</title>
        <authorList>
            <person name="Li X.Y."/>
            <person name="Fang X.M."/>
        </authorList>
    </citation>
    <scope>NUCLEOTIDE SEQUENCE [LARGE SCALE GENOMIC DNA]</scope>
    <source>
        <strain evidence="3 4">CPCC 100848</strain>
    </source>
</reference>
<organism evidence="3 4">
    <name type="scientific">Noviherbaspirillum album</name>
    <dbReference type="NCBI Taxonomy" id="3080276"/>
    <lineage>
        <taxon>Bacteria</taxon>
        <taxon>Pseudomonadati</taxon>
        <taxon>Pseudomonadota</taxon>
        <taxon>Betaproteobacteria</taxon>
        <taxon>Burkholderiales</taxon>
        <taxon>Oxalobacteraceae</taxon>
        <taxon>Noviherbaspirillum</taxon>
    </lineage>
</organism>
<dbReference type="InterPro" id="IPR045851">
    <property type="entry name" value="AMP-bd_C_sf"/>
</dbReference>
<dbReference type="InterPro" id="IPR025110">
    <property type="entry name" value="AMP-bd_C"/>
</dbReference>
<dbReference type="EMBL" id="JAWIIV010000055">
    <property type="protein sequence ID" value="MEC4723471.1"/>
    <property type="molecule type" value="Genomic_DNA"/>
</dbReference>
<dbReference type="RefSeq" id="WP_326510084.1">
    <property type="nucleotide sequence ID" value="NZ_JAWIIV010000055.1"/>
</dbReference>
<dbReference type="Gene3D" id="3.30.300.30">
    <property type="match status" value="1"/>
</dbReference>
<dbReference type="Pfam" id="PF00501">
    <property type="entry name" value="AMP-binding"/>
    <property type="match status" value="1"/>
</dbReference>
<dbReference type="InterPro" id="IPR020845">
    <property type="entry name" value="AMP-binding_CS"/>
</dbReference>
<dbReference type="Proteomes" id="UP001352263">
    <property type="component" value="Unassembled WGS sequence"/>
</dbReference>
<comment type="caution">
    <text evidence="3">The sequence shown here is derived from an EMBL/GenBank/DDBJ whole genome shotgun (WGS) entry which is preliminary data.</text>
</comment>
<dbReference type="InterPro" id="IPR050237">
    <property type="entry name" value="ATP-dep_AMP-bd_enzyme"/>
</dbReference>
<evidence type="ECO:0000259" key="1">
    <source>
        <dbReference type="Pfam" id="PF00501"/>
    </source>
</evidence>
<evidence type="ECO:0000313" key="3">
    <source>
        <dbReference type="EMBL" id="MEC4723471.1"/>
    </source>
</evidence>
<protein>
    <submittedName>
        <fullName evidence="3">AMP-binding protein</fullName>
    </submittedName>
</protein>
<accession>A0ABU6JJ27</accession>
<evidence type="ECO:0000259" key="2">
    <source>
        <dbReference type="Pfam" id="PF13193"/>
    </source>
</evidence>
<dbReference type="PANTHER" id="PTHR43767:SF7">
    <property type="entry name" value="MEDIUM_LONG-CHAIN-FATTY-ACID--COA LIGASE FADD8"/>
    <property type="match status" value="1"/>
</dbReference>
<dbReference type="PROSITE" id="PS00455">
    <property type="entry name" value="AMP_BINDING"/>
    <property type="match status" value="1"/>
</dbReference>
<feature type="domain" description="AMP-dependent synthetase/ligase" evidence="1">
    <location>
        <begin position="8"/>
        <end position="369"/>
    </location>
</feature>
<dbReference type="PANTHER" id="PTHR43767">
    <property type="entry name" value="LONG-CHAIN-FATTY-ACID--COA LIGASE"/>
    <property type="match status" value="1"/>
</dbReference>